<accession>A0A6H2HBC1</accession>
<evidence type="ECO:0000313" key="2">
    <source>
        <dbReference type="EMBL" id="QJC57093.1"/>
    </source>
</evidence>
<dbReference type="AlphaFoldDB" id="A0A6H2HBC1"/>
<proteinExistence type="predicted"/>
<reference evidence="2 3" key="1">
    <citation type="submission" date="2020-04" db="EMBL/GenBank/DDBJ databases">
        <title>Complete genome of a Psychrophilic, Marine, Gas Vacuolate Bacterium Polaromonas vacuolata KCTC 22033T.</title>
        <authorList>
            <person name="Hwang K."/>
            <person name="Kim K.M."/>
        </authorList>
    </citation>
    <scope>NUCLEOTIDE SEQUENCE [LARGE SCALE GENOMIC DNA]</scope>
    <source>
        <strain evidence="2 3">KCTC 22033</strain>
    </source>
</reference>
<organism evidence="2 3">
    <name type="scientific">Polaromonas vacuolata</name>
    <dbReference type="NCBI Taxonomy" id="37448"/>
    <lineage>
        <taxon>Bacteria</taxon>
        <taxon>Pseudomonadati</taxon>
        <taxon>Pseudomonadota</taxon>
        <taxon>Betaproteobacteria</taxon>
        <taxon>Burkholderiales</taxon>
        <taxon>Comamonadaceae</taxon>
        <taxon>Polaromonas</taxon>
    </lineage>
</organism>
<dbReference type="EMBL" id="CP051461">
    <property type="protein sequence ID" value="QJC57093.1"/>
    <property type="molecule type" value="Genomic_DNA"/>
</dbReference>
<gene>
    <name evidence="2" type="ORF">HC248_02409</name>
</gene>
<name>A0A6H2HBC1_9BURK</name>
<evidence type="ECO:0008006" key="4">
    <source>
        <dbReference type="Google" id="ProtNLM"/>
    </source>
</evidence>
<dbReference type="RefSeq" id="WP_168922656.1">
    <property type="nucleotide sequence ID" value="NZ_CP051461.1"/>
</dbReference>
<keyword evidence="1" id="KW-0732">Signal</keyword>
<dbReference type="KEGG" id="pvac:HC248_02409"/>
<protein>
    <recommendedName>
        <fullName evidence="4">Spore coat protein U domain-containing protein</fullName>
    </recommendedName>
</protein>
<feature type="chain" id="PRO_5026112532" description="Spore coat protein U domain-containing protein" evidence="1">
    <location>
        <begin position="25"/>
        <end position="303"/>
    </location>
</feature>
<feature type="signal peptide" evidence="1">
    <location>
        <begin position="1"/>
        <end position="24"/>
    </location>
</feature>
<evidence type="ECO:0000256" key="1">
    <source>
        <dbReference type="SAM" id="SignalP"/>
    </source>
</evidence>
<dbReference type="Proteomes" id="UP000502041">
    <property type="component" value="Chromosome"/>
</dbReference>
<evidence type="ECO:0000313" key="3">
    <source>
        <dbReference type="Proteomes" id="UP000502041"/>
    </source>
</evidence>
<keyword evidence="3" id="KW-1185">Reference proteome</keyword>
<sequence>MIAFNTLRLALAALLCTFALQAQAAITCTLTPTSVNINYVNGQTSNANTSGSITINCTRLSTDVNSTSYFVSIDYGSRTKNPRQVFRTGGGTGASDQLNISIYQSGSTTNWANQNNNMVSGTLNFFTSTSASVTLTYDFRVPSGLTGNTAGIFDEIFITSLQFTNNGAIQASAAFTTTVSITAMCFVGQVASGNTAPGAISPSNMTLNYTSFATAAQSTTMTYTVDCTKTTPYSMDLSPSSGVLLGLAYTVQFDNGSGTKTGLTGSGFAQPYTVTAAIAAGQAGLCTTTACSATQATTITVTY</sequence>